<keyword evidence="3" id="KW-0274">FAD</keyword>
<dbReference type="EMBL" id="LANA01000002">
    <property type="protein sequence ID" value="NMN67714.1"/>
    <property type="molecule type" value="Genomic_DNA"/>
</dbReference>
<evidence type="ECO:0000256" key="3">
    <source>
        <dbReference type="ARBA" id="ARBA00022827"/>
    </source>
</evidence>
<evidence type="ECO:0000256" key="7">
    <source>
        <dbReference type="ARBA" id="ARBA00035159"/>
    </source>
</evidence>
<dbReference type="InterPro" id="IPR020946">
    <property type="entry name" value="Flavin_mOase-like"/>
</dbReference>
<reference evidence="8 9" key="1">
    <citation type="submission" date="2019-07" db="EMBL/GenBank/DDBJ databases">
        <title>SAR11 Genome Evolution.</title>
        <authorList>
            <person name="Giovannoni S."/>
        </authorList>
    </citation>
    <scope>NUCLEOTIDE SEQUENCE [LARGE SCALE GENOMIC DNA]</scope>
    <source>
        <strain evidence="8 9">HTCC9565</strain>
    </source>
</reference>
<dbReference type="PANTHER" id="PTHR23023">
    <property type="entry name" value="DIMETHYLANILINE MONOOXYGENASE"/>
    <property type="match status" value="1"/>
</dbReference>
<dbReference type="InterPro" id="IPR050346">
    <property type="entry name" value="FMO-like"/>
</dbReference>
<evidence type="ECO:0000256" key="1">
    <source>
        <dbReference type="ARBA" id="ARBA00009183"/>
    </source>
</evidence>
<keyword evidence="5" id="KW-0560">Oxidoreductase</keyword>
<evidence type="ECO:0000256" key="6">
    <source>
        <dbReference type="ARBA" id="ARBA00034528"/>
    </source>
</evidence>
<sequence length="446" mass="51781">MTKVAVIGAGPCGLSALRSFEQAEKKGEKIPEIVCFDKQEDWGGLWNYSWRTGSDQYGDPVPNSMYRYLWSNGPKECLEFADYSFDEHFGKPIPSFPPREVLYNYILGRVKKGNLKNKIKFNTSVTSVSYDGKIFQVTYHDKKNDIISKDVFDYVIVSTGHFSVPFIPEYPGMKSFPGRIMHSHDFRDAEEFRGKNVVVLGSSYSAEDVALQCHKYGAKSVTIGYRHNPMGFNWPKGMKEVYHLDRLEGNKAIFKDGHEQESDAVILCTGYLHNFPFISEDLKLKTTNRLYPPKLYKGVVWQNNHKLMYLGMQDQFHTFNMFDCQAWFARDIIMGKIKIPKETDIDKDINKWVSMEEKLENPDQMIDFQTEYTKELHSLSDYPKIDFELIRKHFKEWEHHKVENIMTYRNKSFSSPVTGSVGPLHHTPWETAMDDSLKAFLDQPKK</sequence>
<evidence type="ECO:0000313" key="8">
    <source>
        <dbReference type="EMBL" id="NMN67714.1"/>
    </source>
</evidence>
<dbReference type="RefSeq" id="WP_169036223.1">
    <property type="nucleotide sequence ID" value="NZ_LANA01000002.1"/>
</dbReference>
<name>A0ABX1T2L5_PELUQ</name>
<dbReference type="InterPro" id="IPR000960">
    <property type="entry name" value="Flavin_mOase"/>
</dbReference>
<organism evidence="8 9">
    <name type="scientific">Pelagibacter ubique</name>
    <dbReference type="NCBI Taxonomy" id="198252"/>
    <lineage>
        <taxon>Bacteria</taxon>
        <taxon>Pseudomonadati</taxon>
        <taxon>Pseudomonadota</taxon>
        <taxon>Alphaproteobacteria</taxon>
        <taxon>Candidatus Pelagibacterales</taxon>
        <taxon>Candidatus Pelagibacteraceae</taxon>
        <taxon>Candidatus Pelagibacter</taxon>
    </lineage>
</organism>
<evidence type="ECO:0000256" key="4">
    <source>
        <dbReference type="ARBA" id="ARBA00022857"/>
    </source>
</evidence>
<dbReference type="Proteomes" id="UP001166004">
    <property type="component" value="Unassembled WGS sequence"/>
</dbReference>
<gene>
    <name evidence="8" type="ORF">VP91_00008630</name>
</gene>
<protein>
    <recommendedName>
        <fullName evidence="7">Trimethylamine monooxygenase</fullName>
        <ecNumber evidence="6">1.14.13.148</ecNumber>
    </recommendedName>
</protein>
<dbReference type="SUPFAM" id="SSF51905">
    <property type="entry name" value="FAD/NAD(P)-binding domain"/>
    <property type="match status" value="2"/>
</dbReference>
<dbReference type="PIRSF" id="PIRSF000332">
    <property type="entry name" value="FMO"/>
    <property type="match status" value="1"/>
</dbReference>
<dbReference type="EC" id="1.14.13.148" evidence="6"/>
<dbReference type="Pfam" id="PF00743">
    <property type="entry name" value="FMO-like"/>
    <property type="match status" value="2"/>
</dbReference>
<proteinExistence type="inferred from homology"/>
<keyword evidence="2" id="KW-0285">Flavoprotein</keyword>
<comment type="caution">
    <text evidence="8">The sequence shown here is derived from an EMBL/GenBank/DDBJ whole genome shotgun (WGS) entry which is preliminary data.</text>
</comment>
<comment type="similarity">
    <text evidence="1">Belongs to the FMO family.</text>
</comment>
<evidence type="ECO:0000256" key="2">
    <source>
        <dbReference type="ARBA" id="ARBA00022630"/>
    </source>
</evidence>
<dbReference type="Gene3D" id="3.50.50.60">
    <property type="entry name" value="FAD/NAD(P)-binding domain"/>
    <property type="match status" value="2"/>
</dbReference>
<accession>A0ABX1T2L5</accession>
<evidence type="ECO:0000313" key="9">
    <source>
        <dbReference type="Proteomes" id="UP001166004"/>
    </source>
</evidence>
<keyword evidence="4" id="KW-0521">NADP</keyword>
<keyword evidence="9" id="KW-1185">Reference proteome</keyword>
<dbReference type="GO" id="GO:0004497">
    <property type="term" value="F:monooxygenase activity"/>
    <property type="evidence" value="ECO:0007669"/>
    <property type="project" value="UniProtKB-KW"/>
</dbReference>
<dbReference type="InterPro" id="IPR036188">
    <property type="entry name" value="FAD/NAD-bd_sf"/>
</dbReference>
<evidence type="ECO:0000256" key="5">
    <source>
        <dbReference type="ARBA" id="ARBA00023002"/>
    </source>
</evidence>
<keyword evidence="8" id="KW-0503">Monooxygenase</keyword>